<sequence length="108" mass="12031">MSAQPETLPEILPETAQQNAPAAHATHADIVKRLRRAEGHLRKISAMIEEERRCVDVAQQLAAVEAAVRQAKQVFIRDHIDHCLDGVLRDGPDAKAVLAEFKDISRYL</sequence>
<keyword evidence="4" id="KW-1185">Reference proteome</keyword>
<dbReference type="PANTHER" id="PTHR33677:SF3">
    <property type="entry name" value="COPPER-SENSING TRANSCRIPTIONAL REPRESSOR RICR"/>
    <property type="match status" value="1"/>
</dbReference>
<dbReference type="OrthoDB" id="9811244at2"/>
<dbReference type="RefSeq" id="WP_153341748.1">
    <property type="nucleotide sequence ID" value="NZ_WIVE01000009.1"/>
</dbReference>
<dbReference type="Pfam" id="PF02583">
    <property type="entry name" value="Trns_repr_metal"/>
    <property type="match status" value="1"/>
</dbReference>
<comment type="similarity">
    <text evidence="1">Belongs to the FrmR/RcnR family.</text>
</comment>
<reference evidence="3 4" key="1">
    <citation type="submission" date="2019-10" db="EMBL/GenBank/DDBJ databases">
        <title>Draft whole-genome sequence of the purple nonsulfur photosynthetic bacterium Roseospira navarrensis DSM 15114.</title>
        <authorList>
            <person name="Kyndt J.A."/>
            <person name="Meyer T.E."/>
        </authorList>
    </citation>
    <scope>NUCLEOTIDE SEQUENCE [LARGE SCALE GENOMIC DNA]</scope>
    <source>
        <strain evidence="3 4">DSM 15114</strain>
    </source>
</reference>
<dbReference type="GO" id="GO:0003677">
    <property type="term" value="F:DNA binding"/>
    <property type="evidence" value="ECO:0007669"/>
    <property type="project" value="InterPro"/>
</dbReference>
<dbReference type="PANTHER" id="PTHR33677">
    <property type="entry name" value="TRANSCRIPTIONAL REPRESSOR FRMR-RELATED"/>
    <property type="match status" value="1"/>
</dbReference>
<comment type="caution">
    <text evidence="3">The sequence shown here is derived from an EMBL/GenBank/DDBJ whole genome shotgun (WGS) entry which is preliminary data.</text>
</comment>
<evidence type="ECO:0000313" key="3">
    <source>
        <dbReference type="EMBL" id="MQX35844.1"/>
    </source>
</evidence>
<dbReference type="AlphaFoldDB" id="A0A7X2D229"/>
<dbReference type="GO" id="GO:0045892">
    <property type="term" value="P:negative regulation of DNA-templated transcription"/>
    <property type="evidence" value="ECO:0007669"/>
    <property type="project" value="UniProtKB-ARBA"/>
</dbReference>
<dbReference type="CDD" id="cd10154">
    <property type="entry name" value="NreA-like_DUF156"/>
    <property type="match status" value="1"/>
</dbReference>
<dbReference type="Proteomes" id="UP000434582">
    <property type="component" value="Unassembled WGS sequence"/>
</dbReference>
<dbReference type="EMBL" id="WIVE01000009">
    <property type="protein sequence ID" value="MQX35844.1"/>
    <property type="molecule type" value="Genomic_DNA"/>
</dbReference>
<protein>
    <submittedName>
        <fullName evidence="3">Metal-sensing transcriptional repressor</fullName>
    </submittedName>
</protein>
<accession>A0A7X2D229</accession>
<proteinExistence type="inferred from homology"/>
<dbReference type="Gene3D" id="1.20.58.1000">
    <property type="entry name" value="Metal-sensitive repressor, helix protomer"/>
    <property type="match status" value="1"/>
</dbReference>
<gene>
    <name evidence="3" type="ORF">GHC57_04850</name>
</gene>
<feature type="region of interest" description="Disordered" evidence="2">
    <location>
        <begin position="1"/>
        <end position="26"/>
    </location>
</feature>
<dbReference type="InterPro" id="IPR038390">
    <property type="entry name" value="Metal_Tscrpt_repr_sf"/>
</dbReference>
<organism evidence="3 4">
    <name type="scientific">Roseospira navarrensis</name>
    <dbReference type="NCBI Taxonomy" id="140058"/>
    <lineage>
        <taxon>Bacteria</taxon>
        <taxon>Pseudomonadati</taxon>
        <taxon>Pseudomonadota</taxon>
        <taxon>Alphaproteobacteria</taxon>
        <taxon>Rhodospirillales</taxon>
        <taxon>Rhodospirillaceae</taxon>
        <taxon>Roseospira</taxon>
    </lineage>
</organism>
<name>A0A7X2D229_9PROT</name>
<evidence type="ECO:0000256" key="1">
    <source>
        <dbReference type="ARBA" id="ARBA00005260"/>
    </source>
</evidence>
<evidence type="ECO:0000313" key="4">
    <source>
        <dbReference type="Proteomes" id="UP000434582"/>
    </source>
</evidence>
<evidence type="ECO:0000256" key="2">
    <source>
        <dbReference type="SAM" id="MobiDB-lite"/>
    </source>
</evidence>
<dbReference type="InterPro" id="IPR003735">
    <property type="entry name" value="Metal_Tscrpt_repr"/>
</dbReference>
<dbReference type="GO" id="GO:0046872">
    <property type="term" value="F:metal ion binding"/>
    <property type="evidence" value="ECO:0007669"/>
    <property type="project" value="InterPro"/>
</dbReference>